<evidence type="ECO:0000259" key="2">
    <source>
        <dbReference type="Pfam" id="PF20570"/>
    </source>
</evidence>
<dbReference type="InterPro" id="IPR046706">
    <property type="entry name" value="DUF6779"/>
</dbReference>
<feature type="domain" description="DUF6779" evidence="2">
    <location>
        <begin position="23"/>
        <end position="129"/>
    </location>
</feature>
<evidence type="ECO:0000313" key="3">
    <source>
        <dbReference type="EMBL" id="RMI29273.1"/>
    </source>
</evidence>
<feature type="region of interest" description="Disordered" evidence="1">
    <location>
        <begin position="227"/>
        <end position="267"/>
    </location>
</feature>
<evidence type="ECO:0000313" key="4">
    <source>
        <dbReference type="Proteomes" id="UP000279275"/>
    </source>
</evidence>
<dbReference type="AlphaFoldDB" id="A0A3M2KYD0"/>
<feature type="compositionally biased region" description="Low complexity" evidence="1">
    <location>
        <begin position="288"/>
        <end position="300"/>
    </location>
</feature>
<feature type="region of interest" description="Disordered" evidence="1">
    <location>
        <begin position="288"/>
        <end position="314"/>
    </location>
</feature>
<reference evidence="3 4" key="1">
    <citation type="submission" date="2018-10" db="EMBL/GenBank/DDBJ databases">
        <title>Isolation from cow dung.</title>
        <authorList>
            <person name="Ling L."/>
        </authorList>
    </citation>
    <scope>NUCLEOTIDE SEQUENCE [LARGE SCALE GENOMIC DNA]</scope>
    <source>
        <strain evidence="3 4">NEAU-LL90</strain>
    </source>
</reference>
<keyword evidence="4" id="KW-1185">Reference proteome</keyword>
<protein>
    <recommendedName>
        <fullName evidence="2">DUF6779 domain-containing protein</fullName>
    </recommendedName>
</protein>
<dbReference type="Pfam" id="PF20570">
    <property type="entry name" value="DUF6779"/>
    <property type="match status" value="1"/>
</dbReference>
<proteinExistence type="predicted"/>
<sequence length="335" mass="34984">MLVLLGVVSSAFLVFSSSLQLVRLGLVIALWAAVIGALAATRFRRDAAGDQAKVRNLQTVYELQLEREITARREYELGVEARVRAEVGADAAELAALRTELSVLRESLQRLFDGDLPGERRALRADAVRLPELLRPANDSSTDADSWDAWSSPTGEDAPVPLNAMAPRYEADHPAAPAFAKPYDDPVTAETSVVPLEHLAAAFAASQESANPGWAFRSVFDPASDEVPPVAVDPAAPEPVPAAAAAAADSTDPAADPAATDAAATDAADAAAEVTDTAGDADRASARKGFAGVAGKAAAGARRRRRTTSSDPAVRKLSVAEIMANLQSERGGVQN</sequence>
<evidence type="ECO:0000256" key="1">
    <source>
        <dbReference type="SAM" id="MobiDB-lite"/>
    </source>
</evidence>
<name>A0A3M2KYD0_9NOCA</name>
<dbReference type="EMBL" id="RFFH01000015">
    <property type="protein sequence ID" value="RMI29273.1"/>
    <property type="molecule type" value="Genomic_DNA"/>
</dbReference>
<gene>
    <name evidence="3" type="ORF">EBN03_26370</name>
</gene>
<dbReference type="Proteomes" id="UP000279275">
    <property type="component" value="Unassembled WGS sequence"/>
</dbReference>
<organism evidence="3 4">
    <name type="scientific">Nocardia stercoris</name>
    <dbReference type="NCBI Taxonomy" id="2483361"/>
    <lineage>
        <taxon>Bacteria</taxon>
        <taxon>Bacillati</taxon>
        <taxon>Actinomycetota</taxon>
        <taxon>Actinomycetes</taxon>
        <taxon>Mycobacteriales</taxon>
        <taxon>Nocardiaceae</taxon>
        <taxon>Nocardia</taxon>
    </lineage>
</organism>
<accession>A0A3M2KYD0</accession>
<comment type="caution">
    <text evidence="3">The sequence shown here is derived from an EMBL/GenBank/DDBJ whole genome shotgun (WGS) entry which is preliminary data.</text>
</comment>